<dbReference type="PANTHER" id="PTHR22605">
    <property type="entry name" value="RZ-TYPE DOMAIN-CONTAINING PROTEIN"/>
    <property type="match status" value="1"/>
</dbReference>
<proteinExistence type="predicted"/>
<name>F0ZER4_DICPU</name>
<dbReference type="RefSeq" id="XP_003285911.1">
    <property type="nucleotide sequence ID" value="XM_003285863.1"/>
</dbReference>
<keyword evidence="3" id="KW-1185">Reference proteome</keyword>
<evidence type="ECO:0000256" key="1">
    <source>
        <dbReference type="SAM" id="Coils"/>
    </source>
</evidence>
<gene>
    <name evidence="2" type="ORF">DICPUDRAFT_76824</name>
</gene>
<organism evidence="2 3">
    <name type="scientific">Dictyostelium purpureum</name>
    <name type="common">Slime mold</name>
    <dbReference type="NCBI Taxonomy" id="5786"/>
    <lineage>
        <taxon>Eukaryota</taxon>
        <taxon>Amoebozoa</taxon>
        <taxon>Evosea</taxon>
        <taxon>Eumycetozoa</taxon>
        <taxon>Dictyostelia</taxon>
        <taxon>Dictyosteliales</taxon>
        <taxon>Dictyosteliaceae</taxon>
        <taxon>Dictyostelium</taxon>
    </lineage>
</organism>
<dbReference type="GeneID" id="10499555"/>
<protein>
    <submittedName>
        <fullName evidence="2">Uncharacterized protein</fullName>
    </submittedName>
</protein>
<sequence>MRALLPNSQKDSDNLLIKMKSLQENIPHLKSLYSGAGSVITLPRLSDILRNSTFKSSMENGSYTWSVKVEKFEYNQDILEETICGLRLNSGEIKEPTQQQTFKDYQLLHSLLKSIHKSHIELVKMFHHDFLNGVLKIKINQSLNDVQLKNDELKSKIEEWKELTNSLSNRTRLL</sequence>
<dbReference type="VEuPathDB" id="AmoebaDB:DICPUDRAFT_76824"/>
<dbReference type="GO" id="GO:0016887">
    <property type="term" value="F:ATP hydrolysis activity"/>
    <property type="evidence" value="ECO:0007669"/>
    <property type="project" value="InterPro"/>
</dbReference>
<dbReference type="AlphaFoldDB" id="F0ZER4"/>
<dbReference type="InterPro" id="IPR031248">
    <property type="entry name" value="RNF213"/>
</dbReference>
<dbReference type="STRING" id="5786.F0ZER4"/>
<dbReference type="PANTHER" id="PTHR22605:SF24">
    <property type="entry name" value="AAA+ ATPASE DOMAIN-CONTAINING PROTEIN"/>
    <property type="match status" value="1"/>
</dbReference>
<dbReference type="KEGG" id="dpp:DICPUDRAFT_76824"/>
<accession>F0ZER4</accession>
<evidence type="ECO:0000313" key="3">
    <source>
        <dbReference type="Proteomes" id="UP000001064"/>
    </source>
</evidence>
<dbReference type="InParanoid" id="F0ZER4"/>
<reference evidence="3" key="1">
    <citation type="journal article" date="2011" name="Genome Biol.">
        <title>Comparative genomics of the social amoebae Dictyostelium discoideum and Dictyostelium purpureum.</title>
        <authorList>
            <consortium name="US DOE Joint Genome Institute (JGI-PGF)"/>
            <person name="Sucgang R."/>
            <person name="Kuo A."/>
            <person name="Tian X."/>
            <person name="Salerno W."/>
            <person name="Parikh A."/>
            <person name="Feasley C.L."/>
            <person name="Dalin E."/>
            <person name="Tu H."/>
            <person name="Huang E."/>
            <person name="Barry K."/>
            <person name="Lindquist E."/>
            <person name="Shapiro H."/>
            <person name="Bruce D."/>
            <person name="Schmutz J."/>
            <person name="Salamov A."/>
            <person name="Fey P."/>
            <person name="Gaudet P."/>
            <person name="Anjard C."/>
            <person name="Babu M.M."/>
            <person name="Basu S."/>
            <person name="Bushmanova Y."/>
            <person name="van der Wel H."/>
            <person name="Katoh-Kurasawa M."/>
            <person name="Dinh C."/>
            <person name="Coutinho P.M."/>
            <person name="Saito T."/>
            <person name="Elias M."/>
            <person name="Schaap P."/>
            <person name="Kay R.R."/>
            <person name="Henrissat B."/>
            <person name="Eichinger L."/>
            <person name="Rivero F."/>
            <person name="Putnam N.H."/>
            <person name="West C.M."/>
            <person name="Loomis W.F."/>
            <person name="Chisholm R.L."/>
            <person name="Shaulsky G."/>
            <person name="Strassmann J.E."/>
            <person name="Queller D.C."/>
            <person name="Kuspa A."/>
            <person name="Grigoriev I.V."/>
        </authorList>
    </citation>
    <scope>NUCLEOTIDE SEQUENCE [LARGE SCALE GENOMIC DNA]</scope>
    <source>
        <strain evidence="3">QSDP1</strain>
    </source>
</reference>
<dbReference type="Proteomes" id="UP000001064">
    <property type="component" value="Unassembled WGS sequence"/>
</dbReference>
<keyword evidence="1" id="KW-0175">Coiled coil</keyword>
<evidence type="ECO:0000313" key="2">
    <source>
        <dbReference type="EMBL" id="EGC37585.1"/>
    </source>
</evidence>
<feature type="coiled-coil region" evidence="1">
    <location>
        <begin position="143"/>
        <end position="170"/>
    </location>
</feature>
<dbReference type="EMBL" id="GL870996">
    <property type="protein sequence ID" value="EGC37585.1"/>
    <property type="molecule type" value="Genomic_DNA"/>
</dbReference>
<dbReference type="GO" id="GO:0004842">
    <property type="term" value="F:ubiquitin-protein transferase activity"/>
    <property type="evidence" value="ECO:0007669"/>
    <property type="project" value="InterPro"/>
</dbReference>